<evidence type="ECO:0000256" key="2">
    <source>
        <dbReference type="SAM" id="MobiDB-lite"/>
    </source>
</evidence>
<name>A0ABR4P4Y4_9HELO</name>
<feature type="compositionally biased region" description="Basic residues" evidence="2">
    <location>
        <begin position="420"/>
        <end position="433"/>
    </location>
</feature>
<feature type="region of interest" description="Disordered" evidence="2">
    <location>
        <begin position="582"/>
        <end position="614"/>
    </location>
</feature>
<feature type="compositionally biased region" description="Polar residues" evidence="2">
    <location>
        <begin position="256"/>
        <end position="285"/>
    </location>
</feature>
<keyword evidence="4" id="KW-1185">Reference proteome</keyword>
<proteinExistence type="predicted"/>
<comment type="caution">
    <text evidence="3">The sequence shown here is derived from an EMBL/GenBank/DDBJ whole genome shotgun (WGS) entry which is preliminary data.</text>
</comment>
<feature type="coiled-coil region" evidence="1">
    <location>
        <begin position="131"/>
        <end position="158"/>
    </location>
</feature>
<feature type="compositionally biased region" description="Low complexity" evidence="2">
    <location>
        <begin position="288"/>
        <end position="300"/>
    </location>
</feature>
<feature type="compositionally biased region" description="Polar residues" evidence="2">
    <location>
        <begin position="203"/>
        <end position="221"/>
    </location>
</feature>
<evidence type="ECO:0000256" key="1">
    <source>
        <dbReference type="SAM" id="Coils"/>
    </source>
</evidence>
<feature type="region of interest" description="Disordered" evidence="2">
    <location>
        <begin position="58"/>
        <end position="78"/>
    </location>
</feature>
<protein>
    <submittedName>
        <fullName evidence="3">Uncharacterized protein</fullName>
    </submittedName>
</protein>
<feature type="region of interest" description="Disordered" evidence="2">
    <location>
        <begin position="530"/>
        <end position="557"/>
    </location>
</feature>
<reference evidence="3 4" key="1">
    <citation type="submission" date="2024-06" db="EMBL/GenBank/DDBJ databases">
        <title>Complete genome of Phlyctema vagabunda strain 19-DSS-EL-015.</title>
        <authorList>
            <person name="Fiorenzani C."/>
        </authorList>
    </citation>
    <scope>NUCLEOTIDE SEQUENCE [LARGE SCALE GENOMIC DNA]</scope>
    <source>
        <strain evidence="3 4">19-DSS-EL-015</strain>
    </source>
</reference>
<sequence>MAQGAVALAPAPVHVAGMSPEELREIEECQQLCALRDAVFTGTHPRIRLPAHLITASKSTTTTAGRNGSSSRTPVPIPAFPTTAAITYNGSSSPYTKPVNSSIGQHASLPIKPTQPEIDPIFLEKADVVQKAEIRLRREALERALQEQIQQQRFAQKALLQTADSLPNFDLTEVLSKALAIVHPSAAVEAAPSVGAASDSFDDNTFYSSQHDTPDLSSPSHGQRESGDVQSNTRIADENPAKTYSTQIHVGDQEKGTSGASLSNDSYLATGQKQQSEPTSPQHPSSHAPATGATPAPGFPQQTPSKRHAFDTLGSSSNVGTASFATADLIEHQIAQKTTEELYKTAFGNERTSPLIRAHDLSPVAPQPARVSPLALAREPPVIHQHHTDEPPPAQVAALREKPSENSSTESSPRGTKQTEKKKKKDKKSKRRSGVKEAIHTPESPVVKAEPRSPSPFAVAPLPRPAKRQRVAPYGTELNYDEPRYDQGPEPRPDQPRATQYVERREQPAYERYEEAHRPIIRAVERVEREEGQFRRVSDGQYTRRISPGPYEPYPVEVRPRSVSHATLERRAIEIPKYYRDLPPRASVRPDTDRDRSRSPVMRDRLSPALMGPPRQPVRIVVDEYGREYIDPTVVRQSMAPPARRDVIYERAPIRAASGRAPVETFEEDGVLYRRASPHLAPRRVVTQPEYVDTEYRQYRQREYSARPVAMAPPADDYTRQREYSVRPAAMAPPGEEYVRPREYSVRQTTMAPPSDEYIQIRGPALRREVSHFDEAPREYIRAPSVRPEPVRYELPREYVSRQSVRPEAPGREYTGSVRPEARREYVMPPPQREYSVRPMEAPRREYIPVEADRYYEGPDRRTGEVAYVERPQETVEVAYAEDARRAVYR</sequence>
<feature type="region of interest" description="Disordered" evidence="2">
    <location>
        <begin position="202"/>
        <end position="314"/>
    </location>
</feature>
<dbReference type="Proteomes" id="UP001629113">
    <property type="component" value="Unassembled WGS sequence"/>
</dbReference>
<organism evidence="3 4">
    <name type="scientific">Phlyctema vagabunda</name>
    <dbReference type="NCBI Taxonomy" id="108571"/>
    <lineage>
        <taxon>Eukaryota</taxon>
        <taxon>Fungi</taxon>
        <taxon>Dikarya</taxon>
        <taxon>Ascomycota</taxon>
        <taxon>Pezizomycotina</taxon>
        <taxon>Leotiomycetes</taxon>
        <taxon>Helotiales</taxon>
        <taxon>Dermateaceae</taxon>
        <taxon>Phlyctema</taxon>
    </lineage>
</organism>
<feature type="compositionally biased region" description="Polar residues" evidence="2">
    <location>
        <begin position="405"/>
        <end position="416"/>
    </location>
</feature>
<evidence type="ECO:0000313" key="4">
    <source>
        <dbReference type="Proteomes" id="UP001629113"/>
    </source>
</evidence>
<feature type="compositionally biased region" description="Basic and acidic residues" evidence="2">
    <location>
        <begin position="582"/>
        <end position="606"/>
    </location>
</feature>
<feature type="compositionally biased region" description="Polar residues" evidence="2">
    <location>
        <begin position="58"/>
        <end position="73"/>
    </location>
</feature>
<evidence type="ECO:0000313" key="3">
    <source>
        <dbReference type="EMBL" id="KAL3418366.1"/>
    </source>
</evidence>
<feature type="region of interest" description="Disordered" evidence="2">
    <location>
        <begin position="803"/>
        <end position="840"/>
    </location>
</feature>
<dbReference type="EMBL" id="JBFCZG010000009">
    <property type="protein sequence ID" value="KAL3418366.1"/>
    <property type="molecule type" value="Genomic_DNA"/>
</dbReference>
<feature type="region of interest" description="Disordered" evidence="2">
    <location>
        <begin position="376"/>
        <end position="510"/>
    </location>
</feature>
<feature type="compositionally biased region" description="Basic and acidic residues" evidence="2">
    <location>
        <begin position="481"/>
        <end position="495"/>
    </location>
</feature>
<accession>A0ABR4P4Y4</accession>
<keyword evidence="1" id="KW-0175">Coiled coil</keyword>
<gene>
    <name evidence="3" type="ORF">PVAG01_10082</name>
</gene>